<sequence length="92" mass="10931">MAKLPEVILVGRSLWGNASRQSDIQIMTGQLEEAMTRRISIRSMCRCLIEYESAHKITLHVNFGYLFCFFEIEFRLSVMWSMAKRCRYDRFL</sequence>
<dbReference type="Proteomes" id="UP000026962">
    <property type="component" value="Chromosome 12"/>
</dbReference>
<protein>
    <submittedName>
        <fullName evidence="1">Uncharacterized protein</fullName>
    </submittedName>
</protein>
<reference evidence="1" key="1">
    <citation type="submission" date="2015-04" db="UniProtKB">
        <authorList>
            <consortium name="EnsemblPlants"/>
        </authorList>
    </citation>
    <scope>IDENTIFICATION</scope>
</reference>
<dbReference type="EnsemblPlants" id="OPUNC12G02940.1">
    <property type="protein sequence ID" value="OPUNC12G02940.1"/>
    <property type="gene ID" value="OPUNC12G02940"/>
</dbReference>
<keyword evidence="2" id="KW-1185">Reference proteome</keyword>
<reference evidence="1" key="2">
    <citation type="submission" date="2018-05" db="EMBL/GenBank/DDBJ databases">
        <title>OpunRS2 (Oryza punctata Reference Sequence Version 2).</title>
        <authorList>
            <person name="Zhang J."/>
            <person name="Kudrna D."/>
            <person name="Lee S."/>
            <person name="Talag J."/>
            <person name="Welchert J."/>
            <person name="Wing R.A."/>
        </authorList>
    </citation>
    <scope>NUCLEOTIDE SEQUENCE [LARGE SCALE GENOMIC DNA]</scope>
</reference>
<proteinExistence type="predicted"/>
<dbReference type="AlphaFoldDB" id="A0A0E0MJP5"/>
<evidence type="ECO:0000313" key="1">
    <source>
        <dbReference type="EnsemblPlants" id="OPUNC12G02940.1"/>
    </source>
</evidence>
<name>A0A0E0MJP5_ORYPU</name>
<accession>A0A0E0MJP5</accession>
<organism evidence="1">
    <name type="scientific">Oryza punctata</name>
    <name type="common">Red rice</name>
    <dbReference type="NCBI Taxonomy" id="4537"/>
    <lineage>
        <taxon>Eukaryota</taxon>
        <taxon>Viridiplantae</taxon>
        <taxon>Streptophyta</taxon>
        <taxon>Embryophyta</taxon>
        <taxon>Tracheophyta</taxon>
        <taxon>Spermatophyta</taxon>
        <taxon>Magnoliopsida</taxon>
        <taxon>Liliopsida</taxon>
        <taxon>Poales</taxon>
        <taxon>Poaceae</taxon>
        <taxon>BOP clade</taxon>
        <taxon>Oryzoideae</taxon>
        <taxon>Oryzeae</taxon>
        <taxon>Oryzinae</taxon>
        <taxon>Oryza</taxon>
    </lineage>
</organism>
<dbReference type="HOGENOM" id="CLU_2417065_0_0_1"/>
<evidence type="ECO:0000313" key="2">
    <source>
        <dbReference type="Proteomes" id="UP000026962"/>
    </source>
</evidence>
<dbReference type="Gramene" id="OPUNC12G02940.1">
    <property type="protein sequence ID" value="OPUNC12G02940.1"/>
    <property type="gene ID" value="OPUNC12G02940"/>
</dbReference>